<protein>
    <recommendedName>
        <fullName evidence="2">histidine kinase</fullName>
        <ecNumber evidence="2">2.7.13.3</ecNumber>
    </recommendedName>
</protein>
<dbReference type="RefSeq" id="WP_157569155.1">
    <property type="nucleotide sequence ID" value="NZ_WPIK01000019.1"/>
</dbReference>
<evidence type="ECO:0000256" key="7">
    <source>
        <dbReference type="SAM" id="Phobius"/>
    </source>
</evidence>
<comment type="caution">
    <text evidence="9">The sequence shown here is derived from an EMBL/GenBank/DDBJ whole genome shotgun (WGS) entry which is preliminary data.</text>
</comment>
<dbReference type="CDD" id="cd00075">
    <property type="entry name" value="HATPase"/>
    <property type="match status" value="1"/>
</dbReference>
<dbReference type="EMBL" id="WPIK01000019">
    <property type="protein sequence ID" value="MVN23174.1"/>
    <property type="molecule type" value="Genomic_DNA"/>
</dbReference>
<evidence type="ECO:0000256" key="1">
    <source>
        <dbReference type="ARBA" id="ARBA00000085"/>
    </source>
</evidence>
<dbReference type="Pfam" id="PF00512">
    <property type="entry name" value="HisKA"/>
    <property type="match status" value="1"/>
</dbReference>
<keyword evidence="4" id="KW-0808">Transferase</keyword>
<dbReference type="Gene3D" id="3.30.565.10">
    <property type="entry name" value="Histidine kinase-like ATPase, C-terminal domain"/>
    <property type="match status" value="1"/>
</dbReference>
<dbReference type="Proteomes" id="UP000462014">
    <property type="component" value="Unassembled WGS sequence"/>
</dbReference>
<feature type="transmembrane region" description="Helical" evidence="7">
    <location>
        <begin position="27"/>
        <end position="47"/>
    </location>
</feature>
<dbReference type="InterPro" id="IPR005467">
    <property type="entry name" value="His_kinase_dom"/>
</dbReference>
<evidence type="ECO:0000256" key="5">
    <source>
        <dbReference type="ARBA" id="ARBA00022777"/>
    </source>
</evidence>
<dbReference type="GO" id="GO:0000155">
    <property type="term" value="F:phosphorelay sensor kinase activity"/>
    <property type="evidence" value="ECO:0007669"/>
    <property type="project" value="InterPro"/>
</dbReference>
<keyword evidence="6" id="KW-0902">Two-component regulatory system</keyword>
<evidence type="ECO:0000313" key="10">
    <source>
        <dbReference type="Proteomes" id="UP000462014"/>
    </source>
</evidence>
<name>A0A7K1T0T2_9SPHI</name>
<evidence type="ECO:0000256" key="4">
    <source>
        <dbReference type="ARBA" id="ARBA00022679"/>
    </source>
</evidence>
<evidence type="ECO:0000259" key="8">
    <source>
        <dbReference type="PROSITE" id="PS50109"/>
    </source>
</evidence>
<dbReference type="InterPro" id="IPR050736">
    <property type="entry name" value="Sensor_HK_Regulatory"/>
</dbReference>
<organism evidence="9 10">
    <name type="scientific">Mucilaginibacter arboris</name>
    <dbReference type="NCBI Taxonomy" id="2682090"/>
    <lineage>
        <taxon>Bacteria</taxon>
        <taxon>Pseudomonadati</taxon>
        <taxon>Bacteroidota</taxon>
        <taxon>Sphingobacteriia</taxon>
        <taxon>Sphingobacteriales</taxon>
        <taxon>Sphingobacteriaceae</taxon>
        <taxon>Mucilaginibacter</taxon>
    </lineage>
</organism>
<dbReference type="Pfam" id="PF02518">
    <property type="entry name" value="HATPase_c"/>
    <property type="match status" value="1"/>
</dbReference>
<comment type="catalytic activity">
    <reaction evidence="1">
        <text>ATP + protein L-histidine = ADP + protein N-phospho-L-histidine.</text>
        <dbReference type="EC" id="2.7.13.3"/>
    </reaction>
</comment>
<dbReference type="SMART" id="SM00388">
    <property type="entry name" value="HisKA"/>
    <property type="match status" value="1"/>
</dbReference>
<dbReference type="SUPFAM" id="SSF47384">
    <property type="entry name" value="Homodimeric domain of signal transducing histidine kinase"/>
    <property type="match status" value="1"/>
</dbReference>
<dbReference type="InterPro" id="IPR036890">
    <property type="entry name" value="HATPase_C_sf"/>
</dbReference>
<dbReference type="SMART" id="SM00387">
    <property type="entry name" value="HATPase_c"/>
    <property type="match status" value="1"/>
</dbReference>
<proteinExistence type="predicted"/>
<dbReference type="SUPFAM" id="SSF55874">
    <property type="entry name" value="ATPase domain of HSP90 chaperone/DNA topoisomerase II/histidine kinase"/>
    <property type="match status" value="1"/>
</dbReference>
<dbReference type="EC" id="2.7.13.3" evidence="2"/>
<feature type="transmembrane region" description="Helical" evidence="7">
    <location>
        <begin position="90"/>
        <end position="107"/>
    </location>
</feature>
<keyword evidence="3" id="KW-0597">Phosphoprotein</keyword>
<keyword evidence="5" id="KW-0418">Kinase</keyword>
<dbReference type="Gene3D" id="1.10.287.130">
    <property type="match status" value="1"/>
</dbReference>
<feature type="transmembrane region" description="Helical" evidence="7">
    <location>
        <begin position="59"/>
        <end position="84"/>
    </location>
</feature>
<sequence length="410" mass="46771">MNLFLRIVSFFYQKDLSAFKYYQEHNFVNWMHLLVLPLFLFLDRLLLMAYQHKTKITIYVTRIFTIAFGSYLVISGMLTSFMAMHNPHNTLTFFMVALIITAGTLVFEVPEVIIIIAVIEAVFYALLKFNIANNTDFIYNILASIVLSTGFYMVSRYLYTYKFKNFLQLIQIEQNNIELQKASNFKNEVLGMVAHDLRNPIAAIESIASLMEMDELDKETGENVTMIKASCVKAREIVNELLEAARDESDLELVTTVVNVNELLVSLVNEWKNQNVGNEIVFVSADKNSYSNINTEKFHRVLDNLITNAVKFSEPEGKIEVRLTEVKQDVCIEVKDYGIGIPQHLLPYIFDRFTKSSRKGLRGEKSTGLGLNIARRIVEKHGGTMEAESIENEGSIFRICLPKADASFTA</sequence>
<dbReference type="InterPro" id="IPR003661">
    <property type="entry name" value="HisK_dim/P_dom"/>
</dbReference>
<accession>A0A7K1T0T2</accession>
<dbReference type="PRINTS" id="PR00344">
    <property type="entry name" value="BCTRLSENSOR"/>
</dbReference>
<dbReference type="FunFam" id="3.30.565.10:FF:000006">
    <property type="entry name" value="Sensor histidine kinase WalK"/>
    <property type="match status" value="1"/>
</dbReference>
<reference evidence="9 10" key="1">
    <citation type="submission" date="2019-12" db="EMBL/GenBank/DDBJ databases">
        <title>Mucilaginibacter sp. HMF7410 genome sequencing and assembly.</title>
        <authorList>
            <person name="Kang H."/>
            <person name="Cha I."/>
            <person name="Kim H."/>
            <person name="Joh K."/>
        </authorList>
    </citation>
    <scope>NUCLEOTIDE SEQUENCE [LARGE SCALE GENOMIC DNA]</scope>
    <source>
        <strain evidence="9 10">HMF7410</strain>
    </source>
</reference>
<dbReference type="CDD" id="cd00082">
    <property type="entry name" value="HisKA"/>
    <property type="match status" value="1"/>
</dbReference>
<evidence type="ECO:0000256" key="2">
    <source>
        <dbReference type="ARBA" id="ARBA00012438"/>
    </source>
</evidence>
<dbReference type="InterPro" id="IPR036097">
    <property type="entry name" value="HisK_dim/P_sf"/>
</dbReference>
<dbReference type="AlphaFoldDB" id="A0A7K1T0T2"/>
<dbReference type="InterPro" id="IPR003594">
    <property type="entry name" value="HATPase_dom"/>
</dbReference>
<dbReference type="PROSITE" id="PS50109">
    <property type="entry name" value="HIS_KIN"/>
    <property type="match status" value="1"/>
</dbReference>
<dbReference type="InterPro" id="IPR004358">
    <property type="entry name" value="Sig_transdc_His_kin-like_C"/>
</dbReference>
<dbReference type="PANTHER" id="PTHR43711:SF26">
    <property type="entry name" value="SENSOR HISTIDINE KINASE RCSC"/>
    <property type="match status" value="1"/>
</dbReference>
<evidence type="ECO:0000256" key="6">
    <source>
        <dbReference type="ARBA" id="ARBA00023012"/>
    </source>
</evidence>
<dbReference type="PANTHER" id="PTHR43711">
    <property type="entry name" value="TWO-COMPONENT HISTIDINE KINASE"/>
    <property type="match status" value="1"/>
</dbReference>
<keyword evidence="10" id="KW-1185">Reference proteome</keyword>
<evidence type="ECO:0000256" key="3">
    <source>
        <dbReference type="ARBA" id="ARBA00022553"/>
    </source>
</evidence>
<feature type="transmembrane region" description="Helical" evidence="7">
    <location>
        <begin position="137"/>
        <end position="159"/>
    </location>
</feature>
<evidence type="ECO:0000313" key="9">
    <source>
        <dbReference type="EMBL" id="MVN23174.1"/>
    </source>
</evidence>
<gene>
    <name evidence="9" type="ORF">GO621_16745</name>
</gene>
<keyword evidence="7" id="KW-0472">Membrane</keyword>
<keyword evidence="7" id="KW-0812">Transmembrane</keyword>
<keyword evidence="7" id="KW-1133">Transmembrane helix</keyword>
<feature type="domain" description="Histidine kinase" evidence="8">
    <location>
        <begin position="192"/>
        <end position="405"/>
    </location>
</feature>